<feature type="compositionally biased region" description="Basic and acidic residues" evidence="10">
    <location>
        <begin position="147"/>
        <end position="174"/>
    </location>
</feature>
<dbReference type="InterPro" id="IPR022533">
    <property type="entry name" value="Cox20"/>
</dbReference>
<accession>A0ABR4DAS1</accession>
<evidence type="ECO:0000256" key="4">
    <source>
        <dbReference type="ARBA" id="ARBA00022692"/>
    </source>
</evidence>
<dbReference type="RefSeq" id="XP_070865441.1">
    <property type="nucleotide sequence ID" value="XM_071012736.1"/>
</dbReference>
<comment type="subcellular location">
    <subcellularLocation>
        <location evidence="1 9">Mitochondrion inner membrane</location>
    </subcellularLocation>
</comment>
<dbReference type="Proteomes" id="UP001600064">
    <property type="component" value="Unassembled WGS sequence"/>
</dbReference>
<evidence type="ECO:0000256" key="8">
    <source>
        <dbReference type="ARBA" id="ARBA00023136"/>
    </source>
</evidence>
<comment type="function">
    <text evidence="9">Involved in the assembly of the cytochrome c oxidase complex.</text>
</comment>
<dbReference type="PANTHER" id="PTHR31586:SF1">
    <property type="entry name" value="CYTOCHROME C OXIDASE ASSEMBLY PROTEIN COX20, MITOCHONDRIAL"/>
    <property type="match status" value="1"/>
</dbReference>
<feature type="region of interest" description="Disordered" evidence="10">
    <location>
        <begin position="1"/>
        <end position="56"/>
    </location>
</feature>
<protein>
    <recommendedName>
        <fullName evidence="3 9">Cytochrome c oxidase assembly protein COX20, mitochondrial</fullName>
    </recommendedName>
</protein>
<organism evidence="11 12">
    <name type="scientific">Remersonia thermophila</name>
    <dbReference type="NCBI Taxonomy" id="72144"/>
    <lineage>
        <taxon>Eukaryota</taxon>
        <taxon>Fungi</taxon>
        <taxon>Dikarya</taxon>
        <taxon>Ascomycota</taxon>
        <taxon>Pezizomycotina</taxon>
        <taxon>Sordariomycetes</taxon>
        <taxon>Sordariomycetidae</taxon>
        <taxon>Sordariales</taxon>
        <taxon>Sordariales incertae sedis</taxon>
        <taxon>Remersonia</taxon>
    </lineage>
</organism>
<keyword evidence="6" id="KW-1133">Transmembrane helix</keyword>
<evidence type="ECO:0000256" key="3">
    <source>
        <dbReference type="ARBA" id="ARBA00017689"/>
    </source>
</evidence>
<dbReference type="PIRSF" id="PIRSF007871">
    <property type="entry name" value="Cox20"/>
    <property type="match status" value="1"/>
</dbReference>
<comment type="caution">
    <text evidence="11">The sequence shown here is derived from an EMBL/GenBank/DDBJ whole genome shotgun (WGS) entry which is preliminary data.</text>
</comment>
<keyword evidence="12" id="KW-1185">Reference proteome</keyword>
<evidence type="ECO:0000313" key="11">
    <source>
        <dbReference type="EMBL" id="KAL2266714.1"/>
    </source>
</evidence>
<keyword evidence="8 9" id="KW-0472">Membrane</keyword>
<dbReference type="GeneID" id="98127380"/>
<dbReference type="PANTHER" id="PTHR31586">
    <property type="entry name" value="CYTOCHROME C OXIDASE PROTEIN 20"/>
    <property type="match status" value="1"/>
</dbReference>
<keyword evidence="7 9" id="KW-0496">Mitochondrion</keyword>
<feature type="region of interest" description="Disordered" evidence="10">
    <location>
        <begin position="147"/>
        <end position="180"/>
    </location>
</feature>
<evidence type="ECO:0000256" key="7">
    <source>
        <dbReference type="ARBA" id="ARBA00023128"/>
    </source>
</evidence>
<dbReference type="EMBL" id="JAZGUE010000005">
    <property type="protein sequence ID" value="KAL2266714.1"/>
    <property type="molecule type" value="Genomic_DNA"/>
</dbReference>
<comment type="similarity">
    <text evidence="2 9">Belongs to the COX20 family.</text>
</comment>
<keyword evidence="5 9" id="KW-0999">Mitochondrion inner membrane</keyword>
<name>A0ABR4DAS1_9PEZI</name>
<evidence type="ECO:0000256" key="2">
    <source>
        <dbReference type="ARBA" id="ARBA00009575"/>
    </source>
</evidence>
<dbReference type="Pfam" id="PF12597">
    <property type="entry name" value="Cox20"/>
    <property type="match status" value="1"/>
</dbReference>
<evidence type="ECO:0000256" key="5">
    <source>
        <dbReference type="ARBA" id="ARBA00022792"/>
    </source>
</evidence>
<evidence type="ECO:0000256" key="10">
    <source>
        <dbReference type="SAM" id="MobiDB-lite"/>
    </source>
</evidence>
<evidence type="ECO:0000313" key="12">
    <source>
        <dbReference type="Proteomes" id="UP001600064"/>
    </source>
</evidence>
<feature type="compositionally biased region" description="Pro residues" evidence="10">
    <location>
        <begin position="29"/>
        <end position="49"/>
    </location>
</feature>
<evidence type="ECO:0000256" key="6">
    <source>
        <dbReference type="ARBA" id="ARBA00022989"/>
    </source>
</evidence>
<sequence>MSAQEPPSRDATPGSPSSPTTSTAQFPAQPTPPPPSSLSSASPPPPPRSQPGQQPTLTEALTSIKPSDFLTIHQAPCVRPGLLTGIGVGAAVGAIRWIMGLPIPRAANWAVGTGLAAAAGRYEYCQFQRRQEREKVRRVVQVYAEKQAKEKREKEERERREREAREKEEAERRKGWWKFW</sequence>
<keyword evidence="4" id="KW-0812">Transmembrane</keyword>
<evidence type="ECO:0000256" key="9">
    <source>
        <dbReference type="PIRNR" id="PIRNR007871"/>
    </source>
</evidence>
<reference evidence="11 12" key="1">
    <citation type="journal article" date="2024" name="Commun. Biol.">
        <title>Comparative genomic analysis of thermophilic fungi reveals convergent evolutionary adaptations and gene losses.</title>
        <authorList>
            <person name="Steindorff A.S."/>
            <person name="Aguilar-Pontes M.V."/>
            <person name="Robinson A.J."/>
            <person name="Andreopoulos B."/>
            <person name="LaButti K."/>
            <person name="Kuo A."/>
            <person name="Mondo S."/>
            <person name="Riley R."/>
            <person name="Otillar R."/>
            <person name="Haridas S."/>
            <person name="Lipzen A."/>
            <person name="Grimwood J."/>
            <person name="Schmutz J."/>
            <person name="Clum A."/>
            <person name="Reid I.D."/>
            <person name="Moisan M.C."/>
            <person name="Butler G."/>
            <person name="Nguyen T.T.M."/>
            <person name="Dewar K."/>
            <person name="Conant G."/>
            <person name="Drula E."/>
            <person name="Henrissat B."/>
            <person name="Hansel C."/>
            <person name="Singer S."/>
            <person name="Hutchinson M.I."/>
            <person name="de Vries R.P."/>
            <person name="Natvig D.O."/>
            <person name="Powell A.J."/>
            <person name="Tsang A."/>
            <person name="Grigoriev I.V."/>
        </authorList>
    </citation>
    <scope>NUCLEOTIDE SEQUENCE [LARGE SCALE GENOMIC DNA]</scope>
    <source>
        <strain evidence="11 12">ATCC 22073</strain>
    </source>
</reference>
<feature type="compositionally biased region" description="Low complexity" evidence="10">
    <location>
        <begin position="12"/>
        <end position="28"/>
    </location>
</feature>
<evidence type="ECO:0000256" key="1">
    <source>
        <dbReference type="ARBA" id="ARBA00004273"/>
    </source>
</evidence>
<gene>
    <name evidence="11" type="ORF">VTJ83DRAFT_6066</name>
</gene>
<proteinExistence type="inferred from homology"/>